<name>A0ABV5LZJ9_9ACTN</name>
<sequence length="107" mass="11559">FFQNELPYDPPSAAAWSHDGITGYAAYKVANTVTSHEAWGMGSYCVFTTDESIAAYHSFEAPVNANVRFHDLLTVSLGKGSITHVINDTGDTATPDHVTPHTVVSYP</sequence>
<evidence type="ECO:0000313" key="1">
    <source>
        <dbReference type="EMBL" id="MFB9441996.1"/>
    </source>
</evidence>
<protein>
    <submittedName>
        <fullName evidence="1">Uncharacterized protein</fullName>
    </submittedName>
</protein>
<dbReference type="EMBL" id="JBHMCA010000010">
    <property type="protein sequence ID" value="MFB9441996.1"/>
    <property type="molecule type" value="Genomic_DNA"/>
</dbReference>
<proteinExistence type="predicted"/>
<reference evidence="1 2" key="1">
    <citation type="submission" date="2024-09" db="EMBL/GenBank/DDBJ databases">
        <authorList>
            <person name="Sun Q."/>
            <person name="Mori K."/>
        </authorList>
    </citation>
    <scope>NUCLEOTIDE SEQUENCE [LARGE SCALE GENOMIC DNA]</scope>
    <source>
        <strain evidence="1 2">JCM 3307</strain>
    </source>
</reference>
<keyword evidence="2" id="KW-1185">Reference proteome</keyword>
<accession>A0ABV5LZJ9</accession>
<comment type="caution">
    <text evidence="1">The sequence shown here is derived from an EMBL/GenBank/DDBJ whole genome shotgun (WGS) entry which is preliminary data.</text>
</comment>
<gene>
    <name evidence="1" type="ORF">ACFFTR_02695</name>
</gene>
<feature type="non-terminal residue" evidence="1">
    <location>
        <position position="1"/>
    </location>
</feature>
<evidence type="ECO:0000313" key="2">
    <source>
        <dbReference type="Proteomes" id="UP001589608"/>
    </source>
</evidence>
<organism evidence="1 2">
    <name type="scientific">Dactylosporangium vinaceum</name>
    <dbReference type="NCBI Taxonomy" id="53362"/>
    <lineage>
        <taxon>Bacteria</taxon>
        <taxon>Bacillati</taxon>
        <taxon>Actinomycetota</taxon>
        <taxon>Actinomycetes</taxon>
        <taxon>Micromonosporales</taxon>
        <taxon>Micromonosporaceae</taxon>
        <taxon>Dactylosporangium</taxon>
    </lineage>
</organism>
<dbReference type="Proteomes" id="UP001589608">
    <property type="component" value="Unassembled WGS sequence"/>
</dbReference>